<gene>
    <name evidence="1" type="ORF">S01H4_58023</name>
</gene>
<protein>
    <submittedName>
        <fullName evidence="1">Uncharacterized protein</fullName>
    </submittedName>
</protein>
<evidence type="ECO:0000313" key="1">
    <source>
        <dbReference type="EMBL" id="GAH11743.1"/>
    </source>
</evidence>
<name>X1ESX8_9ZZZZ</name>
<sequence length="42" mass="4383">MAIAGIGPLIFISDIDFAPKGPVSSYDDGAFALALCQGRIDR</sequence>
<feature type="non-terminal residue" evidence="1">
    <location>
        <position position="42"/>
    </location>
</feature>
<organism evidence="1">
    <name type="scientific">marine sediment metagenome</name>
    <dbReference type="NCBI Taxonomy" id="412755"/>
    <lineage>
        <taxon>unclassified sequences</taxon>
        <taxon>metagenomes</taxon>
        <taxon>ecological metagenomes</taxon>
    </lineage>
</organism>
<reference evidence="1" key="1">
    <citation type="journal article" date="2014" name="Front. Microbiol.">
        <title>High frequency of phylogenetically diverse reductive dehalogenase-homologous genes in deep subseafloor sedimentary metagenomes.</title>
        <authorList>
            <person name="Kawai M."/>
            <person name="Futagami T."/>
            <person name="Toyoda A."/>
            <person name="Takaki Y."/>
            <person name="Nishi S."/>
            <person name="Hori S."/>
            <person name="Arai W."/>
            <person name="Tsubouchi T."/>
            <person name="Morono Y."/>
            <person name="Uchiyama I."/>
            <person name="Ito T."/>
            <person name="Fujiyama A."/>
            <person name="Inagaki F."/>
            <person name="Takami H."/>
        </authorList>
    </citation>
    <scope>NUCLEOTIDE SEQUENCE</scope>
    <source>
        <strain evidence="1">Expedition CK06-06</strain>
    </source>
</reference>
<comment type="caution">
    <text evidence="1">The sequence shown here is derived from an EMBL/GenBank/DDBJ whole genome shotgun (WGS) entry which is preliminary data.</text>
</comment>
<dbReference type="AlphaFoldDB" id="X1ESX8"/>
<proteinExistence type="predicted"/>
<accession>X1ESX8</accession>
<dbReference type="EMBL" id="BART01033846">
    <property type="protein sequence ID" value="GAH11743.1"/>
    <property type="molecule type" value="Genomic_DNA"/>
</dbReference>